<dbReference type="Proteomes" id="UP000693981">
    <property type="component" value="Unassembled WGS sequence"/>
</dbReference>
<dbReference type="AlphaFoldDB" id="A0A8T1WY83"/>
<evidence type="ECO:0000313" key="2">
    <source>
        <dbReference type="EMBL" id="KAG7397198.1"/>
    </source>
</evidence>
<comment type="caution">
    <text evidence="2">The sequence shown here is derived from an EMBL/GenBank/DDBJ whole genome shotgun (WGS) entry which is preliminary data.</text>
</comment>
<reference evidence="2" key="1">
    <citation type="submission" date="2021-02" db="EMBL/GenBank/DDBJ databases">
        <authorList>
            <person name="Palmer J.M."/>
        </authorList>
    </citation>
    <scope>NUCLEOTIDE SEQUENCE</scope>
    <source>
        <strain evidence="2">SCRP23</strain>
    </source>
</reference>
<keyword evidence="3" id="KW-1185">Reference proteome</keyword>
<evidence type="ECO:0000313" key="3">
    <source>
        <dbReference type="Proteomes" id="UP000693981"/>
    </source>
</evidence>
<name>A0A8T1WY83_9STRA</name>
<organism evidence="2 3">
    <name type="scientific">Phytophthora boehmeriae</name>
    <dbReference type="NCBI Taxonomy" id="109152"/>
    <lineage>
        <taxon>Eukaryota</taxon>
        <taxon>Sar</taxon>
        <taxon>Stramenopiles</taxon>
        <taxon>Oomycota</taxon>
        <taxon>Peronosporomycetes</taxon>
        <taxon>Peronosporales</taxon>
        <taxon>Peronosporaceae</taxon>
        <taxon>Phytophthora</taxon>
    </lineage>
</organism>
<proteinExistence type="predicted"/>
<evidence type="ECO:0000256" key="1">
    <source>
        <dbReference type="SAM" id="MobiDB-lite"/>
    </source>
</evidence>
<protein>
    <submittedName>
        <fullName evidence="2">Uncharacterized protein</fullName>
    </submittedName>
</protein>
<sequence length="256" mass="29575">MNNIQAEQKLFNLYFGAFKVPLEEKDKLLEDVLQDNSALRKFMGLLEERSRAEDLQRSEAQCNHFSSLVTTTSEVDEEVSLLDRCRHLEERTAYREAKISEWERAYSAFAANIKKQKELAAFEHAELERVRELIEAEREDERKQREEIARRQAEFQEQVKRKHQELREQMESSQLEYMENLKKEQSEFRKRKAKRRQEMSTSIPVAMPVPPPTKTVFVPSPALTSTPVSAATPALALTPVSAASPDSDPNPEEVPL</sequence>
<dbReference type="EMBL" id="JAGDFL010000122">
    <property type="protein sequence ID" value="KAG7397198.1"/>
    <property type="molecule type" value="Genomic_DNA"/>
</dbReference>
<gene>
    <name evidence="2" type="ORF">PHYBOEH_001137</name>
</gene>
<feature type="region of interest" description="Disordered" evidence="1">
    <location>
        <begin position="182"/>
        <end position="212"/>
    </location>
</feature>
<accession>A0A8T1WY83</accession>